<sequence length="65" mass="6896">MVDNHDPWLGFWFGWLGRSSSTSIHTLAKRDTATTAATATATISVVPNADTHPHTNSDATAATTN</sequence>
<accession>A0AA96Y5F6</accession>
<dbReference type="RefSeq" id="WP_420156205.1">
    <property type="nucleotide sequence ID" value="NZ_CP053540.1"/>
</dbReference>
<evidence type="ECO:0000313" key="2">
    <source>
        <dbReference type="EMBL" id="WOB43761.1"/>
    </source>
</evidence>
<feature type="compositionally biased region" description="Polar residues" evidence="1">
    <location>
        <begin position="54"/>
        <end position="65"/>
    </location>
</feature>
<proteinExistence type="predicted"/>
<name>A0AA96Y5F6_9CYAN</name>
<feature type="region of interest" description="Disordered" evidence="1">
    <location>
        <begin position="44"/>
        <end position="65"/>
    </location>
</feature>
<dbReference type="KEGG" id="tog:HNI00_11805"/>
<evidence type="ECO:0000256" key="1">
    <source>
        <dbReference type="SAM" id="MobiDB-lite"/>
    </source>
</evidence>
<dbReference type="AlphaFoldDB" id="A0AA96Y5F6"/>
<protein>
    <submittedName>
        <fullName evidence="2">Uncharacterized protein</fullName>
    </submittedName>
</protein>
<organism evidence="2">
    <name type="scientific">Thermoleptolyngbya oregonensis NK1-22</name>
    <dbReference type="NCBI Taxonomy" id="2547457"/>
    <lineage>
        <taxon>Bacteria</taxon>
        <taxon>Bacillati</taxon>
        <taxon>Cyanobacteriota</taxon>
        <taxon>Cyanophyceae</taxon>
        <taxon>Oculatellales</taxon>
        <taxon>Oculatellaceae</taxon>
        <taxon>Thermoleptolyngbya</taxon>
    </lineage>
</organism>
<dbReference type="EMBL" id="CP053540">
    <property type="protein sequence ID" value="WOB43761.1"/>
    <property type="molecule type" value="Genomic_DNA"/>
</dbReference>
<gene>
    <name evidence="2" type="ORF">HNI00_11805</name>
</gene>
<reference evidence="2" key="1">
    <citation type="submission" date="2020-05" db="EMBL/GenBank/DDBJ databases">
        <authorList>
            <person name="Zhu T."/>
            <person name="Keshari N."/>
            <person name="Lu X."/>
        </authorList>
    </citation>
    <scope>NUCLEOTIDE SEQUENCE</scope>
    <source>
        <strain evidence="2">NK1-22</strain>
    </source>
</reference>